<protein>
    <recommendedName>
        <fullName evidence="4">Antitoxin</fullName>
    </recommendedName>
</protein>
<dbReference type="OrthoDB" id="5125103at2"/>
<feature type="compositionally biased region" description="Gly residues" evidence="1">
    <location>
        <begin position="86"/>
        <end position="96"/>
    </location>
</feature>
<dbReference type="EMBL" id="LQBK01000004">
    <property type="protein sequence ID" value="KUG61403.1"/>
    <property type="molecule type" value="Genomic_DNA"/>
</dbReference>
<dbReference type="STRING" id="136273.GY22_05090"/>
<dbReference type="Pfam" id="PF14013">
    <property type="entry name" value="MT0933_antitox"/>
    <property type="match status" value="1"/>
</dbReference>
<proteinExistence type="predicted"/>
<feature type="compositionally biased region" description="Low complexity" evidence="1">
    <location>
        <begin position="97"/>
        <end position="107"/>
    </location>
</feature>
<evidence type="ECO:0008006" key="4">
    <source>
        <dbReference type="Google" id="ProtNLM"/>
    </source>
</evidence>
<dbReference type="Proteomes" id="UP000053512">
    <property type="component" value="Unassembled WGS sequence"/>
</dbReference>
<evidence type="ECO:0000256" key="1">
    <source>
        <dbReference type="SAM" id="MobiDB-lite"/>
    </source>
</evidence>
<reference evidence="3" key="1">
    <citation type="submission" date="2015-12" db="EMBL/GenBank/DDBJ databases">
        <authorList>
            <person name="Nair G.R."/>
            <person name="Kaur G."/>
            <person name="Mayilraj S."/>
        </authorList>
    </citation>
    <scope>NUCLEOTIDE SEQUENCE [LARGE SCALE GENOMIC DNA]</scope>
    <source>
        <strain evidence="3">CD08_4</strain>
    </source>
</reference>
<feature type="region of interest" description="Disordered" evidence="1">
    <location>
        <begin position="35"/>
        <end position="124"/>
    </location>
</feature>
<name>A0A0W8INT3_KOCRO</name>
<comment type="caution">
    <text evidence="2">The sequence shown here is derived from an EMBL/GenBank/DDBJ whole genome shotgun (WGS) entry which is preliminary data.</text>
</comment>
<evidence type="ECO:0000313" key="2">
    <source>
        <dbReference type="EMBL" id="KUG61403.1"/>
    </source>
</evidence>
<feature type="region of interest" description="Disordered" evidence="1">
    <location>
        <begin position="1"/>
        <end position="22"/>
    </location>
</feature>
<organism evidence="2 3">
    <name type="scientific">Kocuria rosea subsp. polaris</name>
    <dbReference type="NCBI Taxonomy" id="136273"/>
    <lineage>
        <taxon>Bacteria</taxon>
        <taxon>Bacillati</taxon>
        <taxon>Actinomycetota</taxon>
        <taxon>Actinomycetes</taxon>
        <taxon>Micrococcales</taxon>
        <taxon>Micrococcaceae</taxon>
        <taxon>Kocuria</taxon>
    </lineage>
</organism>
<dbReference type="AlphaFoldDB" id="A0A0W8INT3"/>
<dbReference type="InterPro" id="IPR028037">
    <property type="entry name" value="Antitoxin_Rv0909/MT0933"/>
</dbReference>
<dbReference type="RefSeq" id="WP_058872819.1">
    <property type="nucleotide sequence ID" value="NZ_LQBK01000004.1"/>
</dbReference>
<gene>
    <name evidence="2" type="ORF">AVL61_00260</name>
</gene>
<accession>A0A0W8INT3</accession>
<feature type="compositionally biased region" description="Gly residues" evidence="1">
    <location>
        <begin position="113"/>
        <end position="124"/>
    </location>
</feature>
<sequence>MVNFKGLTAKAKQLAQRNPDKVDKVLDQAGNFVDKRTGRKYERHVDTVQQKARQFLGGNRAPGDRAAGGTVQGDRTQGDRTPNGPAQGGPAGGGRPDGQPGAPGAADRPGDVPGTGGPDRGPRH</sequence>
<evidence type="ECO:0000313" key="3">
    <source>
        <dbReference type="Proteomes" id="UP000053512"/>
    </source>
</evidence>
<feature type="compositionally biased region" description="Basic and acidic residues" evidence="1">
    <location>
        <begin position="35"/>
        <end position="46"/>
    </location>
</feature>